<name>A0A4Z2G0L1_9TELE</name>
<dbReference type="EMBL" id="SRLO01000811">
    <property type="protein sequence ID" value="TNN46052.1"/>
    <property type="molecule type" value="Genomic_DNA"/>
</dbReference>
<evidence type="ECO:0000313" key="1">
    <source>
        <dbReference type="EMBL" id="TNN46052.1"/>
    </source>
</evidence>
<dbReference type="Proteomes" id="UP000314294">
    <property type="component" value="Unassembled WGS sequence"/>
</dbReference>
<sequence length="260" mass="27813">MESRVVCGRAVHGVRGTRVVTALGRPGFHSYMCTHQSICYQVNRAGRRRLSNSVSCSPPRYLLLPVLVASPAREDEWEASSPPAVGSVLTILCAAGPSLLFITAHGPSCCHRRRCSSSALESPLLHLLTLVPKVGNGGLHVPEEGPQLSPEDAELESTPSDLPRLVILPFFTPHGRNVLSLQINGVISSSPLGFQLFSSLLVMVFLTGGHAHSSWASGRQRLQNPESGCIGIGRLPRLFSFQMTAPQNEGSVSSPPIIGL</sequence>
<organism evidence="1 2">
    <name type="scientific">Liparis tanakae</name>
    <name type="common">Tanaka's snailfish</name>
    <dbReference type="NCBI Taxonomy" id="230148"/>
    <lineage>
        <taxon>Eukaryota</taxon>
        <taxon>Metazoa</taxon>
        <taxon>Chordata</taxon>
        <taxon>Craniata</taxon>
        <taxon>Vertebrata</taxon>
        <taxon>Euteleostomi</taxon>
        <taxon>Actinopterygii</taxon>
        <taxon>Neopterygii</taxon>
        <taxon>Teleostei</taxon>
        <taxon>Neoteleostei</taxon>
        <taxon>Acanthomorphata</taxon>
        <taxon>Eupercaria</taxon>
        <taxon>Perciformes</taxon>
        <taxon>Cottioidei</taxon>
        <taxon>Cottales</taxon>
        <taxon>Liparidae</taxon>
        <taxon>Liparis</taxon>
    </lineage>
</organism>
<reference evidence="1 2" key="1">
    <citation type="submission" date="2019-03" db="EMBL/GenBank/DDBJ databases">
        <title>First draft genome of Liparis tanakae, snailfish: a comprehensive survey of snailfish specific genes.</title>
        <authorList>
            <person name="Kim W."/>
            <person name="Song I."/>
            <person name="Jeong J.-H."/>
            <person name="Kim D."/>
            <person name="Kim S."/>
            <person name="Ryu S."/>
            <person name="Song J.Y."/>
            <person name="Lee S.K."/>
        </authorList>
    </citation>
    <scope>NUCLEOTIDE SEQUENCE [LARGE SCALE GENOMIC DNA]</scope>
    <source>
        <tissue evidence="1">Muscle</tissue>
    </source>
</reference>
<accession>A0A4Z2G0L1</accession>
<comment type="caution">
    <text evidence="1">The sequence shown here is derived from an EMBL/GenBank/DDBJ whole genome shotgun (WGS) entry which is preliminary data.</text>
</comment>
<evidence type="ECO:0000313" key="2">
    <source>
        <dbReference type="Proteomes" id="UP000314294"/>
    </source>
</evidence>
<protein>
    <submittedName>
        <fullName evidence="1">Uncharacterized protein</fullName>
    </submittedName>
</protein>
<dbReference type="AlphaFoldDB" id="A0A4Z2G0L1"/>
<proteinExistence type="predicted"/>
<gene>
    <name evidence="1" type="ORF">EYF80_043751</name>
</gene>
<keyword evidence="2" id="KW-1185">Reference proteome</keyword>